<gene>
    <name evidence="3" type="ORF">CYMTET_54200</name>
</gene>
<dbReference type="PANTHER" id="PTHR46873:SF1">
    <property type="entry name" value="EXPRESSED PROTEIN"/>
    <property type="match status" value="1"/>
</dbReference>
<evidence type="ECO:0000313" key="3">
    <source>
        <dbReference type="EMBL" id="KAK3235611.1"/>
    </source>
</evidence>
<dbReference type="GO" id="GO:0003755">
    <property type="term" value="F:peptidyl-prolyl cis-trans isomerase activity"/>
    <property type="evidence" value="ECO:0007669"/>
    <property type="project" value="InterPro"/>
</dbReference>
<dbReference type="AlphaFoldDB" id="A0AAE0EPB0"/>
<dbReference type="PANTHER" id="PTHR46873">
    <property type="entry name" value="EXPRESSED PROTEIN"/>
    <property type="match status" value="1"/>
</dbReference>
<sequence length="336" mass="37079">MEALRALGLGSWIMSVGSLFLVDEHEFKRLSKETVRDTVRQAAQRAVAQEVEASPSYQVEGADRQPSAPTQKEKLPEGCHVLPHTELHGPVVKWGADHYQPTASACCEACQQFRDEASGESKRCTVWVYCEDEARRMDVWHTHPISTSPNPQHAEVGSRDCEPGSKHTSERFAHLCQQEAPHASTYIAEVLREGRLTGCSFYRAEPVPPQWGSLEAPDTWQGGRWGPPYALLQGTLHPGGSQVKAAKADAGSEARPVIRRGMLAWAGGGGGPDFFIALAEHPEWGHGHTVFGNVVTQDMEIVDEIMRQPLKVENWGSINATVLQKRIQFDIQQYGA</sequence>
<dbReference type="SUPFAM" id="SSF50891">
    <property type="entry name" value="Cyclophilin-like"/>
    <property type="match status" value="1"/>
</dbReference>
<dbReference type="Proteomes" id="UP001190700">
    <property type="component" value="Unassembled WGS sequence"/>
</dbReference>
<accession>A0AAE0EPB0</accession>
<dbReference type="Gene3D" id="2.40.100.10">
    <property type="entry name" value="Cyclophilin-like"/>
    <property type="match status" value="1"/>
</dbReference>
<comment type="caution">
    <text evidence="3">The sequence shown here is derived from an EMBL/GenBank/DDBJ whole genome shotgun (WGS) entry which is preliminary data.</text>
</comment>
<feature type="region of interest" description="Disordered" evidence="1">
    <location>
        <begin position="50"/>
        <end position="75"/>
    </location>
</feature>
<name>A0AAE0EPB0_9CHLO</name>
<feature type="region of interest" description="Disordered" evidence="1">
    <location>
        <begin position="143"/>
        <end position="164"/>
    </location>
</feature>
<dbReference type="InterPro" id="IPR029000">
    <property type="entry name" value="Cyclophilin-like_dom_sf"/>
</dbReference>
<dbReference type="EMBL" id="LGRX02035263">
    <property type="protein sequence ID" value="KAK3235611.1"/>
    <property type="molecule type" value="Genomic_DNA"/>
</dbReference>
<dbReference type="InterPro" id="IPR002130">
    <property type="entry name" value="Cyclophilin-type_PPIase_dom"/>
</dbReference>
<feature type="domain" description="PPIase cyclophilin-type" evidence="2">
    <location>
        <begin position="175"/>
        <end position="314"/>
    </location>
</feature>
<evidence type="ECO:0000259" key="2">
    <source>
        <dbReference type="Pfam" id="PF00160"/>
    </source>
</evidence>
<reference evidence="3 4" key="1">
    <citation type="journal article" date="2015" name="Genome Biol. Evol.">
        <title>Comparative Genomics of a Bacterivorous Green Alga Reveals Evolutionary Causalities and Consequences of Phago-Mixotrophic Mode of Nutrition.</title>
        <authorList>
            <person name="Burns J.A."/>
            <person name="Paasch A."/>
            <person name="Narechania A."/>
            <person name="Kim E."/>
        </authorList>
    </citation>
    <scope>NUCLEOTIDE SEQUENCE [LARGE SCALE GENOMIC DNA]</scope>
    <source>
        <strain evidence="3 4">PLY_AMNH</strain>
    </source>
</reference>
<organism evidence="3 4">
    <name type="scientific">Cymbomonas tetramitiformis</name>
    <dbReference type="NCBI Taxonomy" id="36881"/>
    <lineage>
        <taxon>Eukaryota</taxon>
        <taxon>Viridiplantae</taxon>
        <taxon>Chlorophyta</taxon>
        <taxon>Pyramimonadophyceae</taxon>
        <taxon>Pyramimonadales</taxon>
        <taxon>Pyramimonadaceae</taxon>
        <taxon>Cymbomonas</taxon>
    </lineage>
</organism>
<evidence type="ECO:0000256" key="1">
    <source>
        <dbReference type="SAM" id="MobiDB-lite"/>
    </source>
</evidence>
<keyword evidence="4" id="KW-1185">Reference proteome</keyword>
<dbReference type="Pfam" id="PF00160">
    <property type="entry name" value="Pro_isomerase"/>
    <property type="match status" value="1"/>
</dbReference>
<protein>
    <recommendedName>
        <fullName evidence="2">PPIase cyclophilin-type domain-containing protein</fullName>
    </recommendedName>
</protein>
<evidence type="ECO:0000313" key="4">
    <source>
        <dbReference type="Proteomes" id="UP001190700"/>
    </source>
</evidence>
<proteinExistence type="predicted"/>